<comment type="caution">
    <text evidence="3">The sequence shown here is derived from an EMBL/GenBank/DDBJ whole genome shotgun (WGS) entry which is preliminary data.</text>
</comment>
<evidence type="ECO:0000259" key="2">
    <source>
        <dbReference type="PROSITE" id="PS50914"/>
    </source>
</evidence>
<dbReference type="PROSITE" id="PS50914">
    <property type="entry name" value="BON"/>
    <property type="match status" value="1"/>
</dbReference>
<dbReference type="InterPro" id="IPR051686">
    <property type="entry name" value="Lipoprotein_DolP"/>
</dbReference>
<evidence type="ECO:0000313" key="3">
    <source>
        <dbReference type="EMBL" id="MEC5387868.1"/>
    </source>
</evidence>
<organism evidence="3 4">
    <name type="scientific">Uliginosibacterium silvisoli</name>
    <dbReference type="NCBI Taxonomy" id="3114758"/>
    <lineage>
        <taxon>Bacteria</taxon>
        <taxon>Pseudomonadati</taxon>
        <taxon>Pseudomonadota</taxon>
        <taxon>Betaproteobacteria</taxon>
        <taxon>Rhodocyclales</taxon>
        <taxon>Zoogloeaceae</taxon>
        <taxon>Uliginosibacterium</taxon>
    </lineage>
</organism>
<reference evidence="3 4" key="1">
    <citation type="submission" date="2024-01" db="EMBL/GenBank/DDBJ databases">
        <title>Uliginosibacterium soil sp. nov.</title>
        <authorList>
            <person name="Lv Y."/>
        </authorList>
    </citation>
    <scope>NUCLEOTIDE SEQUENCE [LARGE SCALE GENOMIC DNA]</scope>
    <source>
        <strain evidence="3 4">H3</strain>
    </source>
</reference>
<proteinExistence type="predicted"/>
<gene>
    <name evidence="3" type="ORF">VVD49_19200</name>
</gene>
<evidence type="ECO:0000256" key="1">
    <source>
        <dbReference type="SAM" id="SignalP"/>
    </source>
</evidence>
<name>A0ABU6KA34_9RHOO</name>
<protein>
    <submittedName>
        <fullName evidence="3">BON domain-containing protein</fullName>
    </submittedName>
</protein>
<dbReference type="PANTHER" id="PTHR34606:SF15">
    <property type="entry name" value="BON DOMAIN-CONTAINING PROTEIN"/>
    <property type="match status" value="1"/>
</dbReference>
<accession>A0ABU6KA34</accession>
<dbReference type="SMART" id="SM00749">
    <property type="entry name" value="BON"/>
    <property type="match status" value="1"/>
</dbReference>
<dbReference type="EMBL" id="JAYXHS010000004">
    <property type="protein sequence ID" value="MEC5387868.1"/>
    <property type="molecule type" value="Genomic_DNA"/>
</dbReference>
<dbReference type="InterPro" id="IPR014004">
    <property type="entry name" value="Transpt-assoc_nodulatn_dom_bac"/>
</dbReference>
<feature type="signal peptide" evidence="1">
    <location>
        <begin position="1"/>
        <end position="28"/>
    </location>
</feature>
<feature type="domain" description="BON" evidence="2">
    <location>
        <begin position="55"/>
        <end position="123"/>
    </location>
</feature>
<dbReference type="Pfam" id="PF04972">
    <property type="entry name" value="BON"/>
    <property type="match status" value="1"/>
</dbReference>
<keyword evidence="1" id="KW-0732">Signal</keyword>
<sequence>MHPILKKQITLGAIVAATACSISYSIAAADVIDTTPREAGGKVKGAAEGAVKFVDDVAITTAVKTKLIADEQTKARDIKVITEKGVVRLIGEVDSNSEQREAESVARSVDGVQAVKNELKVKAR</sequence>
<feature type="chain" id="PRO_5046119365" evidence="1">
    <location>
        <begin position="29"/>
        <end position="124"/>
    </location>
</feature>
<dbReference type="InterPro" id="IPR007055">
    <property type="entry name" value="BON_dom"/>
</dbReference>
<dbReference type="PROSITE" id="PS51257">
    <property type="entry name" value="PROKAR_LIPOPROTEIN"/>
    <property type="match status" value="1"/>
</dbReference>
<evidence type="ECO:0000313" key="4">
    <source>
        <dbReference type="Proteomes" id="UP001331561"/>
    </source>
</evidence>
<keyword evidence="4" id="KW-1185">Reference proteome</keyword>
<dbReference type="RefSeq" id="WP_327600842.1">
    <property type="nucleotide sequence ID" value="NZ_JAYXHS010000004.1"/>
</dbReference>
<dbReference type="Proteomes" id="UP001331561">
    <property type="component" value="Unassembled WGS sequence"/>
</dbReference>
<dbReference type="Gene3D" id="3.30.1340.30">
    <property type="match status" value="1"/>
</dbReference>
<dbReference type="PANTHER" id="PTHR34606">
    <property type="entry name" value="BON DOMAIN-CONTAINING PROTEIN"/>
    <property type="match status" value="1"/>
</dbReference>